<organism evidence="6 7">
    <name type="scientific">Cercophora samala</name>
    <dbReference type="NCBI Taxonomy" id="330535"/>
    <lineage>
        <taxon>Eukaryota</taxon>
        <taxon>Fungi</taxon>
        <taxon>Dikarya</taxon>
        <taxon>Ascomycota</taxon>
        <taxon>Pezizomycotina</taxon>
        <taxon>Sordariomycetes</taxon>
        <taxon>Sordariomycetidae</taxon>
        <taxon>Sordariales</taxon>
        <taxon>Lasiosphaeriaceae</taxon>
        <taxon>Cercophora</taxon>
    </lineage>
</organism>
<keyword evidence="3 5" id="KW-1133">Transmembrane helix</keyword>
<dbReference type="GO" id="GO:0016020">
    <property type="term" value="C:membrane"/>
    <property type="evidence" value="ECO:0007669"/>
    <property type="project" value="UniProtKB-SubCell"/>
</dbReference>
<dbReference type="Proteomes" id="UP001174997">
    <property type="component" value="Unassembled WGS sequence"/>
</dbReference>
<dbReference type="PANTHER" id="PTHR10250">
    <property type="entry name" value="MICROSOMAL GLUTATHIONE S-TRANSFERASE"/>
    <property type="match status" value="1"/>
</dbReference>
<keyword evidence="4 5" id="KW-0472">Membrane</keyword>
<accession>A0AA39ZDB4</accession>
<sequence>MAPLTLTLPSDYGYVLLAATSTFFINTLHAALTSKARKASGIKYPVSYASNDLAEKDRKAYLFNCAQRAHNNFTENLTPFLGSLLISGLQYPTFAASLGGVWAVARVLFALGYTSKGPEGRMIGSAIGSLTDIVLKFTAAYTAVGLALQW</sequence>
<dbReference type="GO" id="GO:0004602">
    <property type="term" value="F:glutathione peroxidase activity"/>
    <property type="evidence" value="ECO:0007669"/>
    <property type="project" value="TreeGrafter"/>
</dbReference>
<dbReference type="PANTHER" id="PTHR10250:SF26">
    <property type="entry name" value="GLUTATHIONE S-TRANSFERASE 3, MITOCHONDRIAL"/>
    <property type="match status" value="1"/>
</dbReference>
<dbReference type="GO" id="GO:0005635">
    <property type="term" value="C:nuclear envelope"/>
    <property type="evidence" value="ECO:0007669"/>
    <property type="project" value="TreeGrafter"/>
</dbReference>
<protein>
    <recommendedName>
        <fullName evidence="8">Microsomal glutathione S-transferase 3</fullName>
    </recommendedName>
</protein>
<comment type="subcellular location">
    <subcellularLocation>
        <location evidence="1">Membrane</location>
        <topology evidence="1">Multi-pass membrane protein</topology>
    </subcellularLocation>
</comment>
<proteinExistence type="predicted"/>
<feature type="transmembrane region" description="Helical" evidence="5">
    <location>
        <begin position="12"/>
        <end position="32"/>
    </location>
</feature>
<evidence type="ECO:0000313" key="6">
    <source>
        <dbReference type="EMBL" id="KAK0668861.1"/>
    </source>
</evidence>
<evidence type="ECO:0000256" key="3">
    <source>
        <dbReference type="ARBA" id="ARBA00022989"/>
    </source>
</evidence>
<keyword evidence="2 5" id="KW-0812">Transmembrane</keyword>
<dbReference type="SUPFAM" id="SSF161084">
    <property type="entry name" value="MAPEG domain-like"/>
    <property type="match status" value="1"/>
</dbReference>
<dbReference type="InterPro" id="IPR050997">
    <property type="entry name" value="MAPEG"/>
</dbReference>
<dbReference type="GO" id="GO:0004364">
    <property type="term" value="F:glutathione transferase activity"/>
    <property type="evidence" value="ECO:0007669"/>
    <property type="project" value="TreeGrafter"/>
</dbReference>
<comment type="caution">
    <text evidence="6">The sequence shown here is derived from an EMBL/GenBank/DDBJ whole genome shotgun (WGS) entry which is preliminary data.</text>
</comment>
<dbReference type="InterPro" id="IPR023352">
    <property type="entry name" value="MAPEG-like_dom_sf"/>
</dbReference>
<dbReference type="GO" id="GO:0005783">
    <property type="term" value="C:endoplasmic reticulum"/>
    <property type="evidence" value="ECO:0007669"/>
    <property type="project" value="TreeGrafter"/>
</dbReference>
<dbReference type="Gene3D" id="1.20.120.550">
    <property type="entry name" value="Membrane associated eicosanoid/glutathione metabolism-like domain"/>
    <property type="match status" value="1"/>
</dbReference>
<evidence type="ECO:0000256" key="4">
    <source>
        <dbReference type="ARBA" id="ARBA00023136"/>
    </source>
</evidence>
<evidence type="ECO:0000313" key="7">
    <source>
        <dbReference type="Proteomes" id="UP001174997"/>
    </source>
</evidence>
<name>A0AA39ZDB4_9PEZI</name>
<keyword evidence="7" id="KW-1185">Reference proteome</keyword>
<dbReference type="Pfam" id="PF01124">
    <property type="entry name" value="MAPEG"/>
    <property type="match status" value="1"/>
</dbReference>
<dbReference type="EMBL" id="JAULSY010000050">
    <property type="protein sequence ID" value="KAK0668861.1"/>
    <property type="molecule type" value="Genomic_DNA"/>
</dbReference>
<evidence type="ECO:0000256" key="1">
    <source>
        <dbReference type="ARBA" id="ARBA00004141"/>
    </source>
</evidence>
<evidence type="ECO:0000256" key="5">
    <source>
        <dbReference type="SAM" id="Phobius"/>
    </source>
</evidence>
<dbReference type="AlphaFoldDB" id="A0AA39ZDB4"/>
<evidence type="ECO:0000256" key="2">
    <source>
        <dbReference type="ARBA" id="ARBA00022692"/>
    </source>
</evidence>
<dbReference type="InterPro" id="IPR001129">
    <property type="entry name" value="Membr-assoc_MAPEG"/>
</dbReference>
<gene>
    <name evidence="6" type="ORF">QBC41DRAFT_275994</name>
</gene>
<reference evidence="6" key="1">
    <citation type="submission" date="2023-06" db="EMBL/GenBank/DDBJ databases">
        <title>Genome-scale phylogeny and comparative genomics of the fungal order Sordariales.</title>
        <authorList>
            <consortium name="Lawrence Berkeley National Laboratory"/>
            <person name="Hensen N."/>
            <person name="Bonometti L."/>
            <person name="Westerberg I."/>
            <person name="Brannstrom I.O."/>
            <person name="Guillou S."/>
            <person name="Cros-Aarteil S."/>
            <person name="Calhoun S."/>
            <person name="Haridas S."/>
            <person name="Kuo A."/>
            <person name="Mondo S."/>
            <person name="Pangilinan J."/>
            <person name="Riley R."/>
            <person name="Labutti K."/>
            <person name="Andreopoulos B."/>
            <person name="Lipzen A."/>
            <person name="Chen C."/>
            <person name="Yanf M."/>
            <person name="Daum C."/>
            <person name="Ng V."/>
            <person name="Clum A."/>
            <person name="Steindorff A."/>
            <person name="Ohm R."/>
            <person name="Martin F."/>
            <person name="Silar P."/>
            <person name="Natvig D."/>
            <person name="Lalanne C."/>
            <person name="Gautier V."/>
            <person name="Ament-Velasquez S.L."/>
            <person name="Kruys A."/>
            <person name="Hutchinson M.I."/>
            <person name="Powell A.J."/>
            <person name="Barry K."/>
            <person name="Miller A.N."/>
            <person name="Grigoriev I.V."/>
            <person name="Debuchy R."/>
            <person name="Gladieux P."/>
            <person name="Thoren M.H."/>
            <person name="Johannesson H."/>
        </authorList>
    </citation>
    <scope>NUCLEOTIDE SEQUENCE</scope>
    <source>
        <strain evidence="6">CBS 307.81</strain>
    </source>
</reference>
<evidence type="ECO:0008006" key="8">
    <source>
        <dbReference type="Google" id="ProtNLM"/>
    </source>
</evidence>